<dbReference type="InterPro" id="IPR052579">
    <property type="entry name" value="Zinc_finger_SWIM"/>
</dbReference>
<dbReference type="PANTHER" id="PTHR31569">
    <property type="entry name" value="SWIM-TYPE DOMAIN-CONTAINING PROTEIN"/>
    <property type="match status" value="1"/>
</dbReference>
<dbReference type="PANTHER" id="PTHR31569:SF4">
    <property type="entry name" value="SWIM-TYPE DOMAIN-CONTAINING PROTEIN"/>
    <property type="match status" value="1"/>
</dbReference>
<reference evidence="2" key="1">
    <citation type="submission" date="2021-06" db="EMBL/GenBank/DDBJ databases">
        <authorList>
            <person name="Kallberg Y."/>
            <person name="Tangrot J."/>
            <person name="Rosling A."/>
        </authorList>
    </citation>
    <scope>NUCLEOTIDE SEQUENCE</scope>
    <source>
        <strain evidence="2">FL966</strain>
    </source>
</reference>
<dbReference type="AlphaFoldDB" id="A0A9N9EUG1"/>
<organism evidence="2 3">
    <name type="scientific">Cetraspora pellucida</name>
    <dbReference type="NCBI Taxonomy" id="1433469"/>
    <lineage>
        <taxon>Eukaryota</taxon>
        <taxon>Fungi</taxon>
        <taxon>Fungi incertae sedis</taxon>
        <taxon>Mucoromycota</taxon>
        <taxon>Glomeromycotina</taxon>
        <taxon>Glomeromycetes</taxon>
        <taxon>Diversisporales</taxon>
        <taxon>Gigasporaceae</taxon>
        <taxon>Cetraspora</taxon>
    </lineage>
</organism>
<dbReference type="Proteomes" id="UP000789759">
    <property type="component" value="Unassembled WGS sequence"/>
</dbReference>
<gene>
    <name evidence="2" type="ORF">CPELLU_LOCUS11497</name>
</gene>
<accession>A0A9N9EUG1</accession>
<dbReference type="Pfam" id="PF10551">
    <property type="entry name" value="MULE"/>
    <property type="match status" value="1"/>
</dbReference>
<evidence type="ECO:0000259" key="1">
    <source>
        <dbReference type="Pfam" id="PF10551"/>
    </source>
</evidence>
<evidence type="ECO:0000313" key="2">
    <source>
        <dbReference type="EMBL" id="CAG8694673.1"/>
    </source>
</evidence>
<dbReference type="OrthoDB" id="5095644at2759"/>
<proteinExistence type="predicted"/>
<comment type="caution">
    <text evidence="2">The sequence shown here is derived from an EMBL/GenBank/DDBJ whole genome shotgun (WGS) entry which is preliminary data.</text>
</comment>
<evidence type="ECO:0000313" key="3">
    <source>
        <dbReference type="Proteomes" id="UP000789759"/>
    </source>
</evidence>
<feature type="domain" description="MULE transposase" evidence="1">
    <location>
        <begin position="166"/>
        <end position="223"/>
    </location>
</feature>
<keyword evidence="3" id="KW-1185">Reference proteome</keyword>
<sequence>MLPPPSAIYESIIELFQSAQTFTNSQGYVLVKKRTCKDQYGNLKNMTLHCDRGGIYSSSETHQRQTNTQLINCPFELYAIRYNNLWYIEVRNIRVTEITTSGSRPMEIISTIHQNDPSALAISKDIYNAHQQLCKRNLAGRTPVKALIDELKESNYMYEYKCDDIDEDEEDYLWVLTCITKLFNGVLQPKVIVTDRELALMNALNITFLSSANLLCLWHINKNIMKNCKSRFETVNEWQAFLSECNNVVYSQTEDEFNIKWENFLNTYTNKPHIINYLKEIWMPWKEKFVKAWTNKFFHLGATITSRVESTHATIKTYLHTLAGALYDVHVKISLAVENQKKEIDTMIASEKIRSPIFAQNSSLYENGRGKISNFALKKVNEHTMGLLCAHRIQLLENHQGLMLDDFHEHWWIQARLPIPPVETNIPEIQPLFKP</sequence>
<name>A0A9N9EUG1_9GLOM</name>
<dbReference type="EMBL" id="CAJVQA010010238">
    <property type="protein sequence ID" value="CAG8694673.1"/>
    <property type="molecule type" value="Genomic_DNA"/>
</dbReference>
<dbReference type="InterPro" id="IPR018289">
    <property type="entry name" value="MULE_transposase_dom"/>
</dbReference>
<protein>
    <submittedName>
        <fullName evidence="2">13890_t:CDS:1</fullName>
    </submittedName>
</protein>